<organism evidence="10 11">
    <name type="scientific">Scopulibacillus cellulosilyticus</name>
    <dbReference type="NCBI Taxonomy" id="2665665"/>
    <lineage>
        <taxon>Bacteria</taxon>
        <taxon>Bacillati</taxon>
        <taxon>Bacillota</taxon>
        <taxon>Bacilli</taxon>
        <taxon>Bacillales</taxon>
        <taxon>Sporolactobacillaceae</taxon>
        <taxon>Scopulibacillus</taxon>
    </lineage>
</organism>
<sequence length="321" mass="36060">MESSQSKELMLGALAAIGAYVLWGVLPIYWKLIDGVTAEEVLAQRIIWSFIFMFIIVLITRNMPLLVCDIKQLVATPKKLFSIIAASFVITINWYIFIWAVGHGHVVQSSLGYYINPLISVLMGVIFLKERLSMWQIVSFIIALIGVLLMTIETGTFPWISLGLALSFGLYGLLKKTIHLRAMTGLTIETFIVAPIALIYLVFFNSHAGHSMMFVKPSLTLLLMGAGIVTAIPLLLFAVGANRISLTMVGFFQYIAPTLMLILGTLLYHEPFNRDNLVTFILIWASLILYAVSRTKWLVIIEDKILHKKQHSYTSKKCRSQ</sequence>
<keyword evidence="4" id="KW-1003">Cell membrane</keyword>
<evidence type="ECO:0000313" key="11">
    <source>
        <dbReference type="Proteomes" id="UP001596505"/>
    </source>
</evidence>
<evidence type="ECO:0000256" key="5">
    <source>
        <dbReference type="ARBA" id="ARBA00022692"/>
    </source>
</evidence>
<feature type="transmembrane region" description="Helical" evidence="8">
    <location>
        <begin position="281"/>
        <end position="301"/>
    </location>
</feature>
<feature type="transmembrane region" description="Helical" evidence="8">
    <location>
        <begin position="251"/>
        <end position="269"/>
    </location>
</feature>
<evidence type="ECO:0000256" key="2">
    <source>
        <dbReference type="ARBA" id="ARBA00007362"/>
    </source>
</evidence>
<evidence type="ECO:0000256" key="6">
    <source>
        <dbReference type="ARBA" id="ARBA00022989"/>
    </source>
</evidence>
<dbReference type="Proteomes" id="UP001596505">
    <property type="component" value="Unassembled WGS sequence"/>
</dbReference>
<dbReference type="SUPFAM" id="SSF103481">
    <property type="entry name" value="Multidrug resistance efflux transporter EmrE"/>
    <property type="match status" value="2"/>
</dbReference>
<dbReference type="RefSeq" id="WP_380962535.1">
    <property type="nucleotide sequence ID" value="NZ_JBHTCO010000001.1"/>
</dbReference>
<keyword evidence="3" id="KW-0813">Transport</keyword>
<feature type="transmembrane region" description="Helical" evidence="8">
    <location>
        <begin position="135"/>
        <end position="152"/>
    </location>
</feature>
<feature type="transmembrane region" description="Helical" evidence="8">
    <location>
        <begin position="186"/>
        <end position="206"/>
    </location>
</feature>
<keyword evidence="6 8" id="KW-1133">Transmembrane helix</keyword>
<dbReference type="InterPro" id="IPR037185">
    <property type="entry name" value="EmrE-like"/>
</dbReference>
<feature type="transmembrane region" description="Helical" evidence="8">
    <location>
        <begin position="42"/>
        <end position="59"/>
    </location>
</feature>
<proteinExistence type="inferred from homology"/>
<evidence type="ECO:0000256" key="1">
    <source>
        <dbReference type="ARBA" id="ARBA00004651"/>
    </source>
</evidence>
<dbReference type="Pfam" id="PF00892">
    <property type="entry name" value="EamA"/>
    <property type="match status" value="2"/>
</dbReference>
<reference evidence="11" key="1">
    <citation type="journal article" date="2019" name="Int. J. Syst. Evol. Microbiol.">
        <title>The Global Catalogue of Microorganisms (GCM) 10K type strain sequencing project: providing services to taxonomists for standard genome sequencing and annotation.</title>
        <authorList>
            <consortium name="The Broad Institute Genomics Platform"/>
            <consortium name="The Broad Institute Genome Sequencing Center for Infectious Disease"/>
            <person name="Wu L."/>
            <person name="Ma J."/>
        </authorList>
    </citation>
    <scope>NUCLEOTIDE SEQUENCE [LARGE SCALE GENOMIC DNA]</scope>
    <source>
        <strain evidence="11">CGMCC 1.16305</strain>
    </source>
</reference>
<keyword evidence="5 8" id="KW-0812">Transmembrane</keyword>
<gene>
    <name evidence="10" type="primary">rarD</name>
    <name evidence="10" type="ORF">ACFQRG_00485</name>
</gene>
<evidence type="ECO:0000256" key="4">
    <source>
        <dbReference type="ARBA" id="ARBA00022475"/>
    </source>
</evidence>
<name>A0ABW2PPZ8_9BACL</name>
<feature type="transmembrane region" description="Helical" evidence="8">
    <location>
        <begin position="80"/>
        <end position="99"/>
    </location>
</feature>
<evidence type="ECO:0000256" key="7">
    <source>
        <dbReference type="ARBA" id="ARBA00023136"/>
    </source>
</evidence>
<feature type="transmembrane region" description="Helical" evidence="8">
    <location>
        <begin position="158"/>
        <end position="174"/>
    </location>
</feature>
<evidence type="ECO:0000256" key="3">
    <source>
        <dbReference type="ARBA" id="ARBA00022448"/>
    </source>
</evidence>
<feature type="transmembrane region" description="Helical" evidence="8">
    <location>
        <begin position="111"/>
        <end position="128"/>
    </location>
</feature>
<protein>
    <submittedName>
        <fullName evidence="10">EamA family transporter RarD</fullName>
    </submittedName>
</protein>
<dbReference type="PANTHER" id="PTHR22911:SF137">
    <property type="entry name" value="SOLUTE CARRIER FAMILY 35 MEMBER G2-RELATED"/>
    <property type="match status" value="1"/>
</dbReference>
<keyword evidence="11" id="KW-1185">Reference proteome</keyword>
<dbReference type="PANTHER" id="PTHR22911">
    <property type="entry name" value="ACYL-MALONYL CONDENSING ENZYME-RELATED"/>
    <property type="match status" value="1"/>
</dbReference>
<dbReference type="InterPro" id="IPR004626">
    <property type="entry name" value="RarD"/>
</dbReference>
<accession>A0ABW2PPZ8</accession>
<dbReference type="InterPro" id="IPR000620">
    <property type="entry name" value="EamA_dom"/>
</dbReference>
<feature type="transmembrane region" description="Helical" evidence="8">
    <location>
        <begin position="218"/>
        <end position="239"/>
    </location>
</feature>
<comment type="caution">
    <text evidence="10">The sequence shown here is derived from an EMBL/GenBank/DDBJ whole genome shotgun (WGS) entry which is preliminary data.</text>
</comment>
<dbReference type="EMBL" id="JBHTCO010000001">
    <property type="protein sequence ID" value="MFC7391487.1"/>
    <property type="molecule type" value="Genomic_DNA"/>
</dbReference>
<evidence type="ECO:0000259" key="9">
    <source>
        <dbReference type="Pfam" id="PF00892"/>
    </source>
</evidence>
<keyword evidence="7 8" id="KW-0472">Membrane</keyword>
<evidence type="ECO:0000256" key="8">
    <source>
        <dbReference type="SAM" id="Phobius"/>
    </source>
</evidence>
<dbReference type="NCBIfam" id="TIGR00688">
    <property type="entry name" value="rarD"/>
    <property type="match status" value="1"/>
</dbReference>
<comment type="similarity">
    <text evidence="2">Belongs to the EamA transporter family.</text>
</comment>
<comment type="subcellular location">
    <subcellularLocation>
        <location evidence="1">Cell membrane</location>
        <topology evidence="1">Multi-pass membrane protein</topology>
    </subcellularLocation>
</comment>
<feature type="transmembrane region" description="Helical" evidence="8">
    <location>
        <begin position="9"/>
        <end position="30"/>
    </location>
</feature>
<feature type="domain" description="EamA" evidence="9">
    <location>
        <begin position="11"/>
        <end position="151"/>
    </location>
</feature>
<feature type="domain" description="EamA" evidence="9">
    <location>
        <begin position="162"/>
        <end position="290"/>
    </location>
</feature>
<evidence type="ECO:0000313" key="10">
    <source>
        <dbReference type="EMBL" id="MFC7391487.1"/>
    </source>
</evidence>